<gene>
    <name evidence="1" type="ORF">SDC9_204546</name>
</gene>
<proteinExistence type="predicted"/>
<protein>
    <submittedName>
        <fullName evidence="1">Uncharacterized protein</fullName>
    </submittedName>
</protein>
<dbReference type="EMBL" id="VSSQ01127692">
    <property type="protein sequence ID" value="MPN56853.1"/>
    <property type="molecule type" value="Genomic_DNA"/>
</dbReference>
<name>A0A645JBD7_9ZZZZ</name>
<reference evidence="1" key="1">
    <citation type="submission" date="2019-08" db="EMBL/GenBank/DDBJ databases">
        <authorList>
            <person name="Kucharzyk K."/>
            <person name="Murdoch R.W."/>
            <person name="Higgins S."/>
            <person name="Loffler F."/>
        </authorList>
    </citation>
    <scope>NUCLEOTIDE SEQUENCE</scope>
</reference>
<dbReference type="AlphaFoldDB" id="A0A645JBD7"/>
<evidence type="ECO:0000313" key="1">
    <source>
        <dbReference type="EMBL" id="MPN56853.1"/>
    </source>
</evidence>
<accession>A0A645JBD7</accession>
<comment type="caution">
    <text evidence="1">The sequence shown here is derived from an EMBL/GenBank/DDBJ whole genome shotgun (WGS) entry which is preliminary data.</text>
</comment>
<sequence>MTGNDQQRQGGRDIDRYFQQYDQRLFEILKLGSQYEIHQHDRNKQDQHHLVEHLPVGEKSSREIDLPVSILDGLGFHFLYDLLRLIGLEVGEGHIFTGLSRHDGLQVLGRRCRHKGGKSYPVSCTVAIGRDLHQRIVDHLRNGFLLIAQ</sequence>
<organism evidence="1">
    <name type="scientific">bioreactor metagenome</name>
    <dbReference type="NCBI Taxonomy" id="1076179"/>
    <lineage>
        <taxon>unclassified sequences</taxon>
        <taxon>metagenomes</taxon>
        <taxon>ecological metagenomes</taxon>
    </lineage>
</organism>